<evidence type="ECO:0000256" key="2">
    <source>
        <dbReference type="ARBA" id="ARBA00023125"/>
    </source>
</evidence>
<reference evidence="6 7" key="1">
    <citation type="submission" date="2021-05" db="EMBL/GenBank/DDBJ databases">
        <title>Croceibacterium sp. LX-88 genome sequence.</title>
        <authorList>
            <person name="Luo X."/>
        </authorList>
    </citation>
    <scope>NUCLEOTIDE SEQUENCE [LARGE SCALE GENOMIC DNA]</scope>
    <source>
        <strain evidence="6 7">LX-88</strain>
    </source>
</reference>
<feature type="region of interest" description="Disordered" evidence="4">
    <location>
        <begin position="1"/>
        <end position="29"/>
    </location>
</feature>
<accession>A0ABS5W365</accession>
<evidence type="ECO:0000256" key="3">
    <source>
        <dbReference type="ARBA" id="ARBA00023163"/>
    </source>
</evidence>
<dbReference type="PROSITE" id="PS00041">
    <property type="entry name" value="HTH_ARAC_FAMILY_1"/>
    <property type="match status" value="1"/>
</dbReference>
<dbReference type="InterPro" id="IPR018060">
    <property type="entry name" value="HTH_AraC"/>
</dbReference>
<keyword evidence="2" id="KW-0238">DNA-binding</keyword>
<proteinExistence type="predicted"/>
<feature type="domain" description="HTH araC/xylS-type" evidence="5">
    <location>
        <begin position="198"/>
        <end position="296"/>
    </location>
</feature>
<dbReference type="RefSeq" id="WP_214535538.1">
    <property type="nucleotide sequence ID" value="NZ_JAHFVK010000001.1"/>
</dbReference>
<evidence type="ECO:0000256" key="4">
    <source>
        <dbReference type="SAM" id="MobiDB-lite"/>
    </source>
</evidence>
<sequence>MLHSRLIRHPGPSEGSDLRSGRQHVPDRTPPRILVRRWRDDIGDGQEHEIPADPDCIVVAIALRPTDATFTAGGRKVHDGLVSVGTALIAPNRRQATVRFRSPCDMLCLFVPVDRIGRLSQDADEADVADPLGGPGLRPSDPTIERLAWLLFKAEEFQPKSAELYMHGIALAIMARLSNGPAAGTETGNRGLIKWRLKRVEAFVEAGLSEPLSLSDLAKSAGLSRMHFAAQFRAATGMRPHEYVVRRRIQRAQEILRTSDMPLAEVALAVGFQTQAHFTTVFRRMVSESPARWRQLQRRIGDNGMDESPWSAVRSPSEGADPKYLAEAII</sequence>
<dbReference type="PROSITE" id="PS01124">
    <property type="entry name" value="HTH_ARAC_FAMILY_2"/>
    <property type="match status" value="1"/>
</dbReference>
<dbReference type="EMBL" id="JAHFVK010000001">
    <property type="protein sequence ID" value="MBT2134195.1"/>
    <property type="molecule type" value="Genomic_DNA"/>
</dbReference>
<dbReference type="SUPFAM" id="SSF46689">
    <property type="entry name" value="Homeodomain-like"/>
    <property type="match status" value="2"/>
</dbReference>
<protein>
    <submittedName>
        <fullName evidence="6">AraC family transcriptional regulator</fullName>
    </submittedName>
</protein>
<dbReference type="SMART" id="SM00342">
    <property type="entry name" value="HTH_ARAC"/>
    <property type="match status" value="1"/>
</dbReference>
<dbReference type="InterPro" id="IPR018062">
    <property type="entry name" value="HTH_AraC-typ_CS"/>
</dbReference>
<dbReference type="PANTHER" id="PTHR46796">
    <property type="entry name" value="HTH-TYPE TRANSCRIPTIONAL ACTIVATOR RHAS-RELATED"/>
    <property type="match status" value="1"/>
</dbReference>
<keyword evidence="7" id="KW-1185">Reference proteome</keyword>
<evidence type="ECO:0000313" key="7">
    <source>
        <dbReference type="Proteomes" id="UP000811255"/>
    </source>
</evidence>
<evidence type="ECO:0000259" key="5">
    <source>
        <dbReference type="PROSITE" id="PS01124"/>
    </source>
</evidence>
<name>A0ABS5W365_9SPHN</name>
<dbReference type="Pfam" id="PF12833">
    <property type="entry name" value="HTH_18"/>
    <property type="match status" value="1"/>
</dbReference>
<evidence type="ECO:0000313" key="6">
    <source>
        <dbReference type="EMBL" id="MBT2134195.1"/>
    </source>
</evidence>
<gene>
    <name evidence="6" type="ORF">KK137_07620</name>
</gene>
<keyword evidence="1" id="KW-0805">Transcription regulation</keyword>
<feature type="compositionally biased region" description="Basic and acidic residues" evidence="4">
    <location>
        <begin position="16"/>
        <end position="29"/>
    </location>
</feature>
<dbReference type="Gene3D" id="1.10.10.60">
    <property type="entry name" value="Homeodomain-like"/>
    <property type="match status" value="2"/>
</dbReference>
<dbReference type="Proteomes" id="UP000811255">
    <property type="component" value="Unassembled WGS sequence"/>
</dbReference>
<dbReference type="InterPro" id="IPR009057">
    <property type="entry name" value="Homeodomain-like_sf"/>
</dbReference>
<dbReference type="InterPro" id="IPR050204">
    <property type="entry name" value="AraC_XylS_family_regulators"/>
</dbReference>
<dbReference type="PANTHER" id="PTHR46796:SF14">
    <property type="entry name" value="TRANSCRIPTIONAL REGULATORY PROTEIN"/>
    <property type="match status" value="1"/>
</dbReference>
<keyword evidence="3" id="KW-0804">Transcription</keyword>
<organism evidence="6 7">
    <name type="scientific">Croceibacterium selenioxidans</name>
    <dbReference type="NCBI Taxonomy" id="2838833"/>
    <lineage>
        <taxon>Bacteria</taxon>
        <taxon>Pseudomonadati</taxon>
        <taxon>Pseudomonadota</taxon>
        <taxon>Alphaproteobacteria</taxon>
        <taxon>Sphingomonadales</taxon>
        <taxon>Erythrobacteraceae</taxon>
        <taxon>Croceibacterium</taxon>
    </lineage>
</organism>
<comment type="caution">
    <text evidence="6">The sequence shown here is derived from an EMBL/GenBank/DDBJ whole genome shotgun (WGS) entry which is preliminary data.</text>
</comment>
<evidence type="ECO:0000256" key="1">
    <source>
        <dbReference type="ARBA" id="ARBA00023015"/>
    </source>
</evidence>